<sequence>MIRAEAGGRHQPVHDQAPGIGQLHTQPLTRFQGVDRGVFDETTKAGAQLSAGRQLVGGPATVEPDGVGG</sequence>
<proteinExistence type="predicted"/>
<protein>
    <submittedName>
        <fullName evidence="2">Uncharacterized protein</fullName>
    </submittedName>
</protein>
<dbReference type="EMBL" id="BAABLK010000021">
    <property type="protein sequence ID" value="GAA5226432.1"/>
    <property type="molecule type" value="Genomic_DNA"/>
</dbReference>
<organism evidence="2 3">
    <name type="scientific">Paeniglutamicibacter antarcticus</name>
    <dbReference type="NCBI Taxonomy" id="494023"/>
    <lineage>
        <taxon>Bacteria</taxon>
        <taxon>Bacillati</taxon>
        <taxon>Actinomycetota</taxon>
        <taxon>Actinomycetes</taxon>
        <taxon>Micrococcales</taxon>
        <taxon>Micrococcaceae</taxon>
        <taxon>Paeniglutamicibacter</taxon>
    </lineage>
</organism>
<evidence type="ECO:0000313" key="3">
    <source>
        <dbReference type="Proteomes" id="UP001501257"/>
    </source>
</evidence>
<feature type="region of interest" description="Disordered" evidence="1">
    <location>
        <begin position="1"/>
        <end position="37"/>
    </location>
</feature>
<evidence type="ECO:0000256" key="1">
    <source>
        <dbReference type="SAM" id="MobiDB-lite"/>
    </source>
</evidence>
<reference evidence="3" key="1">
    <citation type="journal article" date="2019" name="Int. J. Syst. Evol. Microbiol.">
        <title>The Global Catalogue of Microorganisms (GCM) 10K type strain sequencing project: providing services to taxonomists for standard genome sequencing and annotation.</title>
        <authorList>
            <consortium name="The Broad Institute Genomics Platform"/>
            <consortium name="The Broad Institute Genome Sequencing Center for Infectious Disease"/>
            <person name="Wu L."/>
            <person name="Ma J."/>
        </authorList>
    </citation>
    <scope>NUCLEOTIDE SEQUENCE [LARGE SCALE GENOMIC DNA]</scope>
    <source>
        <strain evidence="3">JCM 18952</strain>
    </source>
</reference>
<name>A0ABP9TL19_9MICC</name>
<keyword evidence="3" id="KW-1185">Reference proteome</keyword>
<gene>
    <name evidence="2" type="ORF">GCM10025778_09640</name>
</gene>
<comment type="caution">
    <text evidence="2">The sequence shown here is derived from an EMBL/GenBank/DDBJ whole genome shotgun (WGS) entry which is preliminary data.</text>
</comment>
<evidence type="ECO:0000313" key="2">
    <source>
        <dbReference type="EMBL" id="GAA5226432.1"/>
    </source>
</evidence>
<dbReference type="Proteomes" id="UP001501257">
    <property type="component" value="Unassembled WGS sequence"/>
</dbReference>
<accession>A0ABP9TL19</accession>